<dbReference type="InterPro" id="IPR049074">
    <property type="entry name" value="ACCA_BT"/>
</dbReference>
<evidence type="ECO:0000256" key="3">
    <source>
        <dbReference type="ARBA" id="ARBA00022516"/>
    </source>
</evidence>
<dbReference type="Gene3D" id="3.90.1770.10">
    <property type="entry name" value="PreATP-grasp domain"/>
    <property type="match status" value="1"/>
</dbReference>
<evidence type="ECO:0000256" key="1">
    <source>
        <dbReference type="ARBA" id="ARBA00001953"/>
    </source>
</evidence>
<dbReference type="Pfam" id="PF21385">
    <property type="entry name" value="ACCA_BT"/>
    <property type="match status" value="1"/>
</dbReference>
<evidence type="ECO:0000256" key="12">
    <source>
        <dbReference type="ARBA" id="ARBA00048600"/>
    </source>
</evidence>
<dbReference type="InterPro" id="IPR016185">
    <property type="entry name" value="PreATP-grasp_dom_sf"/>
</dbReference>
<dbReference type="InterPro" id="IPR011764">
    <property type="entry name" value="Biotin_carboxylation_dom"/>
</dbReference>
<dbReference type="PANTHER" id="PTHR45728:SF3">
    <property type="entry name" value="ACETYL-COA CARBOXYLASE"/>
    <property type="match status" value="1"/>
</dbReference>
<evidence type="ECO:0000256" key="2">
    <source>
        <dbReference type="ARBA" id="ARBA00013263"/>
    </source>
</evidence>
<feature type="domain" description="Biotin carboxylation" evidence="17">
    <location>
        <begin position="105"/>
        <end position="601"/>
    </location>
</feature>
<evidence type="ECO:0000259" key="16">
    <source>
        <dbReference type="PROSITE" id="PS50975"/>
    </source>
</evidence>
<dbReference type="PROSITE" id="PS50975">
    <property type="entry name" value="ATP_GRASP"/>
    <property type="match status" value="1"/>
</dbReference>
<keyword evidence="8" id="KW-0443">Lipid metabolism</keyword>
<dbReference type="InterPro" id="IPR011054">
    <property type="entry name" value="Rudment_hybrid_motif"/>
</dbReference>
<dbReference type="InterPro" id="IPR011761">
    <property type="entry name" value="ATP-grasp"/>
</dbReference>
<evidence type="ECO:0000256" key="7">
    <source>
        <dbReference type="ARBA" id="ARBA00022840"/>
    </source>
</evidence>
<evidence type="ECO:0000256" key="10">
    <source>
        <dbReference type="ARBA" id="ARBA00023267"/>
    </source>
</evidence>
<proteinExistence type="predicted"/>
<feature type="compositionally biased region" description="Low complexity" evidence="14">
    <location>
        <begin position="10"/>
        <end position="43"/>
    </location>
</feature>
<dbReference type="InterPro" id="IPR011053">
    <property type="entry name" value="Single_hybrid_motif"/>
</dbReference>
<evidence type="ECO:0000256" key="5">
    <source>
        <dbReference type="ARBA" id="ARBA00022741"/>
    </source>
</evidence>
<gene>
    <name evidence="18" type="ORF">DUNSADRAFT_16995</name>
</gene>
<dbReference type="PROSITE" id="PS50979">
    <property type="entry name" value="BC"/>
    <property type="match status" value="1"/>
</dbReference>
<keyword evidence="5 13" id="KW-0547">Nucleotide-binding</keyword>
<dbReference type="InterPro" id="IPR049076">
    <property type="entry name" value="ACCA"/>
</dbReference>
<dbReference type="PROSITE" id="PS00867">
    <property type="entry name" value="CPSASE_2"/>
    <property type="match status" value="1"/>
</dbReference>
<evidence type="ECO:0000256" key="13">
    <source>
        <dbReference type="PROSITE-ProRule" id="PRU00409"/>
    </source>
</evidence>
<dbReference type="SUPFAM" id="SSF51246">
    <property type="entry name" value="Rudiment single hybrid motif"/>
    <property type="match status" value="1"/>
</dbReference>
<sequence>MMEPKADGHQPTQHELQNQQQQQQQQPQQSGSAGTAATAAAASILTVPPMQNGAPPVRKHHSRPGSLSESPLQTPGGQRAGLPRRSPSERRMLEQYVMEHGGDKPFYSVLVANNGLAAVKFMRSVRSWASQALGNARAVSLLAMATPNDMRVSAEHIALADQFVEVPGGSNNNNYANVSLIVQLAERAGVDAVWPGWGHASENPELPAALAQRGIRFLGPHAAAMAALGDKVGSTILAQAAGVPTLPWSGSGVAISFEECEGDIPPELYAKACITDVEDALVRCRNIGYPCMLKASAGGGGKGIRKVNSDDEVRVLFRAVAGEVPGSPIFAMKLAPTSRHLEVQLLCDMHGNVASLFSRDCSVQRRHQKIMEEGPVTAASKEVLAKMEQRARALAKSVHYVGAATAEFLYCVEEQTYNFLELNPRLQVEHPVTEGITGVNIPSCQLLVGMGVPLWRIPSIRALYGKDPNGTDAFDPDTTPQKYPDSHVVAVRITSEDAAAGFKPTAGRIDELHFRPTPEVWGYFSAKSGGGIHEYSDSQFGHLFARGPNREAALRSLVVALRDVVVRGEIRTIVDYASDMLQNSDVINNQLHTGWLDARIAQCVIGPGSTPPWHLAVIAGAVVRAFEHISAQSAAYLGFLTKGHMPPDNVAMSFSDALIISGKRYPVQVQRRSPTAFCVTLNGCSSVEVTTRKMAGGAFLMQVDGSSHIVHVEEETGGTRLAIDASTCLLEAEADPSKLVSASPGKLVRYLAPPGSHIDKGNPYAEVEVMKMLMPLLAPAAGVLCFVAPEGAVLGAGDLIARLELDDPKAVVRAEPFKGGFPDLGPPVVPSQRVDSRLAAAVDAARNVLAGYLQPLDWVMEELVGCLDSPALALLQWNSQLAVARSRLPQNLVTQLEESVKEHTADVLMWQQQLELEEAAAEEGKPTPAVGAIHHVKVSEFPAAVLLQEMQAALQETPAEERNALLGHLEPLMQLASQHLGGRETYARSVVGGLLDAFLDVEEKFKLTAESGSDKPTTEQEAVDAMRKVGGVPAHRIHGQQQGLDRVGEWLY</sequence>
<dbReference type="Gene3D" id="2.40.50.100">
    <property type="match status" value="1"/>
</dbReference>
<dbReference type="Pfam" id="PF00364">
    <property type="entry name" value="Biotin_lipoyl"/>
    <property type="match status" value="1"/>
</dbReference>
<dbReference type="Pfam" id="PF02786">
    <property type="entry name" value="CPSase_L_D2"/>
    <property type="match status" value="1"/>
</dbReference>
<dbReference type="InterPro" id="IPR000089">
    <property type="entry name" value="Biotin_lipoyl"/>
</dbReference>
<feature type="domain" description="ATP-grasp" evidence="16">
    <location>
        <begin position="258"/>
        <end position="450"/>
    </location>
</feature>
<evidence type="ECO:0000256" key="8">
    <source>
        <dbReference type="ARBA" id="ARBA00023098"/>
    </source>
</evidence>
<name>A0ABQ7G2K6_DUNSA</name>
<evidence type="ECO:0000256" key="4">
    <source>
        <dbReference type="ARBA" id="ARBA00022598"/>
    </source>
</evidence>
<accession>A0ABQ7G2K6</accession>
<evidence type="ECO:0000256" key="9">
    <source>
        <dbReference type="ARBA" id="ARBA00023160"/>
    </source>
</evidence>
<comment type="caution">
    <text evidence="18">The sequence shown here is derived from an EMBL/GenBank/DDBJ whole genome shotgun (WGS) entry which is preliminary data.</text>
</comment>
<keyword evidence="3" id="KW-0444">Lipid biosynthesis</keyword>
<dbReference type="Pfam" id="PF08326">
    <property type="entry name" value="ACC_central"/>
    <property type="match status" value="1"/>
</dbReference>
<comment type="catalytic activity">
    <reaction evidence="12">
        <text>N(6)-biotinyl-L-lysyl-[protein] + hydrogencarbonate + ATP = N(6)-carboxybiotinyl-L-lysyl-[protein] + ADP + phosphate + H(+)</text>
        <dbReference type="Rhea" id="RHEA:13501"/>
        <dbReference type="Rhea" id="RHEA-COMP:10505"/>
        <dbReference type="Rhea" id="RHEA-COMP:10506"/>
        <dbReference type="ChEBI" id="CHEBI:15378"/>
        <dbReference type="ChEBI" id="CHEBI:17544"/>
        <dbReference type="ChEBI" id="CHEBI:30616"/>
        <dbReference type="ChEBI" id="CHEBI:43474"/>
        <dbReference type="ChEBI" id="CHEBI:83144"/>
        <dbReference type="ChEBI" id="CHEBI:83145"/>
        <dbReference type="ChEBI" id="CHEBI:456216"/>
        <dbReference type="EC" id="6.3.4.14"/>
    </reaction>
</comment>
<evidence type="ECO:0000256" key="14">
    <source>
        <dbReference type="SAM" id="MobiDB-lite"/>
    </source>
</evidence>
<dbReference type="PROSITE" id="PS00866">
    <property type="entry name" value="CPSASE_1"/>
    <property type="match status" value="1"/>
</dbReference>
<organism evidence="18 19">
    <name type="scientific">Dunaliella salina</name>
    <name type="common">Green alga</name>
    <name type="synonym">Protococcus salinus</name>
    <dbReference type="NCBI Taxonomy" id="3046"/>
    <lineage>
        <taxon>Eukaryota</taxon>
        <taxon>Viridiplantae</taxon>
        <taxon>Chlorophyta</taxon>
        <taxon>core chlorophytes</taxon>
        <taxon>Chlorophyceae</taxon>
        <taxon>CS clade</taxon>
        <taxon>Chlamydomonadales</taxon>
        <taxon>Dunaliellaceae</taxon>
        <taxon>Dunaliella</taxon>
    </lineage>
</organism>
<evidence type="ECO:0000259" key="15">
    <source>
        <dbReference type="PROSITE" id="PS50968"/>
    </source>
</evidence>
<comment type="cofactor">
    <cofactor evidence="1">
        <name>biotin</name>
        <dbReference type="ChEBI" id="CHEBI:57586"/>
    </cofactor>
</comment>
<dbReference type="InterPro" id="IPR005479">
    <property type="entry name" value="CPAse_ATP-bd"/>
</dbReference>
<dbReference type="SUPFAM" id="SSF51230">
    <property type="entry name" value="Single hybrid motif"/>
    <property type="match status" value="1"/>
</dbReference>
<keyword evidence="4" id="KW-0436">Ligase</keyword>
<feature type="compositionally biased region" description="Polar residues" evidence="14">
    <location>
        <begin position="65"/>
        <end position="76"/>
    </location>
</feature>
<feature type="domain" description="Lipoyl-binding" evidence="15">
    <location>
        <begin position="730"/>
        <end position="804"/>
    </location>
</feature>
<dbReference type="PROSITE" id="PS50968">
    <property type="entry name" value="BIOTINYL_LIPOYL"/>
    <property type="match status" value="1"/>
</dbReference>
<feature type="region of interest" description="Disordered" evidence="14">
    <location>
        <begin position="1"/>
        <end position="89"/>
    </location>
</feature>
<evidence type="ECO:0000256" key="11">
    <source>
        <dbReference type="ARBA" id="ARBA00048065"/>
    </source>
</evidence>
<dbReference type="Gene3D" id="3.40.50.20">
    <property type="match status" value="1"/>
</dbReference>
<keyword evidence="9" id="KW-0275">Fatty acid biosynthesis</keyword>
<dbReference type="InterPro" id="IPR013537">
    <property type="entry name" value="AcCoA_COase_cen"/>
</dbReference>
<dbReference type="SUPFAM" id="SSF56059">
    <property type="entry name" value="Glutathione synthetase ATP-binding domain-like"/>
    <property type="match status" value="1"/>
</dbReference>
<comment type="catalytic activity">
    <reaction evidence="11">
        <text>hydrogencarbonate + acetyl-CoA + ATP = malonyl-CoA + ADP + phosphate + H(+)</text>
        <dbReference type="Rhea" id="RHEA:11308"/>
        <dbReference type="ChEBI" id="CHEBI:15378"/>
        <dbReference type="ChEBI" id="CHEBI:17544"/>
        <dbReference type="ChEBI" id="CHEBI:30616"/>
        <dbReference type="ChEBI" id="CHEBI:43474"/>
        <dbReference type="ChEBI" id="CHEBI:57288"/>
        <dbReference type="ChEBI" id="CHEBI:57384"/>
        <dbReference type="ChEBI" id="CHEBI:456216"/>
        <dbReference type="EC" id="6.4.1.2"/>
    </reaction>
</comment>
<dbReference type="InterPro" id="IPR005482">
    <property type="entry name" value="Biotin_COase_C"/>
</dbReference>
<dbReference type="InterPro" id="IPR013815">
    <property type="entry name" value="ATP_grasp_subdomain_1"/>
</dbReference>
<dbReference type="InterPro" id="IPR005481">
    <property type="entry name" value="BC-like_N"/>
</dbReference>
<dbReference type="EC" id="6.3.4.14" evidence="2"/>
<dbReference type="Gene3D" id="3.30.1490.20">
    <property type="entry name" value="ATP-grasp fold, A domain"/>
    <property type="match status" value="1"/>
</dbReference>
<dbReference type="CDD" id="cd06850">
    <property type="entry name" value="biotinyl_domain"/>
    <property type="match status" value="1"/>
</dbReference>
<dbReference type="Pfam" id="PF00289">
    <property type="entry name" value="Biotin_carb_N"/>
    <property type="match status" value="1"/>
</dbReference>
<dbReference type="Proteomes" id="UP000815325">
    <property type="component" value="Unassembled WGS sequence"/>
</dbReference>
<evidence type="ECO:0000256" key="6">
    <source>
        <dbReference type="ARBA" id="ARBA00022832"/>
    </source>
</evidence>
<dbReference type="Pfam" id="PF02785">
    <property type="entry name" value="Biotin_carb_C"/>
    <property type="match status" value="1"/>
</dbReference>
<reference evidence="18" key="1">
    <citation type="submission" date="2017-08" db="EMBL/GenBank/DDBJ databases">
        <authorList>
            <person name="Polle J.E."/>
            <person name="Barry K."/>
            <person name="Cushman J."/>
            <person name="Schmutz J."/>
            <person name="Tran D."/>
            <person name="Hathwaick L.T."/>
            <person name="Yim W.C."/>
            <person name="Jenkins J."/>
            <person name="Mckie-Krisberg Z.M."/>
            <person name="Prochnik S."/>
            <person name="Lindquist E."/>
            <person name="Dockter R.B."/>
            <person name="Adam C."/>
            <person name="Molina H."/>
            <person name="Bunkerborg J."/>
            <person name="Jin E."/>
            <person name="Buchheim M."/>
            <person name="Magnuson J."/>
        </authorList>
    </citation>
    <scope>NUCLEOTIDE SEQUENCE</scope>
    <source>
        <strain evidence="18">CCAP 19/18</strain>
    </source>
</reference>
<protein>
    <recommendedName>
        <fullName evidence="2">biotin carboxylase</fullName>
        <ecNumber evidence="2">6.3.4.14</ecNumber>
    </recommendedName>
</protein>
<dbReference type="PANTHER" id="PTHR45728">
    <property type="entry name" value="ACETYL-COA CARBOXYLASE, ISOFORM A"/>
    <property type="match status" value="1"/>
</dbReference>
<evidence type="ECO:0000259" key="17">
    <source>
        <dbReference type="PROSITE" id="PS50979"/>
    </source>
</evidence>
<evidence type="ECO:0000313" key="19">
    <source>
        <dbReference type="Proteomes" id="UP000815325"/>
    </source>
</evidence>
<dbReference type="SMART" id="SM00878">
    <property type="entry name" value="Biotin_carb_C"/>
    <property type="match status" value="1"/>
</dbReference>
<dbReference type="EMBL" id="MU070240">
    <property type="protein sequence ID" value="KAF5828835.1"/>
    <property type="molecule type" value="Genomic_DNA"/>
</dbReference>
<dbReference type="SUPFAM" id="SSF52440">
    <property type="entry name" value="PreATP-grasp domain"/>
    <property type="match status" value="1"/>
</dbReference>
<keyword evidence="7 13" id="KW-0067">ATP-binding</keyword>
<keyword evidence="19" id="KW-1185">Reference proteome</keyword>
<dbReference type="Gene3D" id="3.30.470.20">
    <property type="entry name" value="ATP-grasp fold, B domain"/>
    <property type="match status" value="1"/>
</dbReference>
<evidence type="ECO:0000313" key="18">
    <source>
        <dbReference type="EMBL" id="KAF5828835.1"/>
    </source>
</evidence>
<keyword evidence="10" id="KW-0092">Biotin</keyword>
<keyword evidence="6" id="KW-0276">Fatty acid metabolism</keyword>